<dbReference type="Gene3D" id="6.10.250.690">
    <property type="match status" value="1"/>
</dbReference>
<keyword evidence="1 6" id="KW-0597">Phosphoprotein</keyword>
<dbReference type="Gene3D" id="1.10.10.10">
    <property type="entry name" value="Winged helix-like DNA-binding domain superfamily/Winged helix DNA-binding domain"/>
    <property type="match status" value="1"/>
</dbReference>
<dbReference type="Gene3D" id="3.40.50.2300">
    <property type="match status" value="1"/>
</dbReference>
<dbReference type="InterPro" id="IPR011006">
    <property type="entry name" value="CheY-like_superfamily"/>
</dbReference>
<dbReference type="PANTHER" id="PTHR48111:SF1">
    <property type="entry name" value="TWO-COMPONENT RESPONSE REGULATOR ORR33"/>
    <property type="match status" value="1"/>
</dbReference>
<evidence type="ECO:0000313" key="10">
    <source>
        <dbReference type="EMBL" id="KTR39217.1"/>
    </source>
</evidence>
<dbReference type="SMART" id="SM00448">
    <property type="entry name" value="REC"/>
    <property type="match status" value="1"/>
</dbReference>
<evidence type="ECO:0000256" key="7">
    <source>
        <dbReference type="PROSITE-ProRule" id="PRU01091"/>
    </source>
</evidence>
<keyword evidence="3" id="KW-0805">Transcription regulation</keyword>
<dbReference type="InterPro" id="IPR001789">
    <property type="entry name" value="Sig_transdc_resp-reg_receiver"/>
</dbReference>
<evidence type="ECO:0000313" key="11">
    <source>
        <dbReference type="Proteomes" id="UP000078335"/>
    </source>
</evidence>
<dbReference type="SUPFAM" id="SSF46894">
    <property type="entry name" value="C-terminal effector domain of the bipartite response regulators"/>
    <property type="match status" value="1"/>
</dbReference>
<dbReference type="SMART" id="SM00862">
    <property type="entry name" value="Trans_reg_C"/>
    <property type="match status" value="1"/>
</dbReference>
<evidence type="ECO:0000256" key="3">
    <source>
        <dbReference type="ARBA" id="ARBA00023015"/>
    </source>
</evidence>
<sequence length="221" mass="24703">MTGRGRILVVEDDPRLGPIIRDVLSASWDVELVATRVDALEAALHRLFDVLVVDRRLPDGDGLDVVREVRRFRVTTPALMLTALGEVHDRVSGLDAGANDYLVKPFDFDELNARLRVLTRGADALGRVVEIGGWSFYPEDHTVHSPYSGRVALTDRESELLAILAAEPDRVFTREQLLSAVFERGEQVGTVDTYVHYIRRKTERDLIATVRGRGYRLGTPA</sequence>
<dbReference type="InterPro" id="IPR001867">
    <property type="entry name" value="OmpR/PhoB-type_DNA-bd"/>
</dbReference>
<organism evidence="10 11">
    <name type="scientific">Curtobacterium oceanosedimentum</name>
    <dbReference type="NCBI Taxonomy" id="465820"/>
    <lineage>
        <taxon>Bacteria</taxon>
        <taxon>Bacillati</taxon>
        <taxon>Actinomycetota</taxon>
        <taxon>Actinomycetes</taxon>
        <taxon>Micrococcales</taxon>
        <taxon>Microbacteriaceae</taxon>
        <taxon>Curtobacterium</taxon>
    </lineage>
</organism>
<dbReference type="SUPFAM" id="SSF52172">
    <property type="entry name" value="CheY-like"/>
    <property type="match status" value="1"/>
</dbReference>
<dbReference type="PROSITE" id="PS51755">
    <property type="entry name" value="OMPR_PHOB"/>
    <property type="match status" value="1"/>
</dbReference>
<evidence type="ECO:0000259" key="9">
    <source>
        <dbReference type="PROSITE" id="PS51755"/>
    </source>
</evidence>
<comment type="caution">
    <text evidence="10">The sequence shown here is derived from an EMBL/GenBank/DDBJ whole genome shotgun (WGS) entry which is preliminary data.</text>
</comment>
<evidence type="ECO:0000256" key="6">
    <source>
        <dbReference type="PROSITE-ProRule" id="PRU00169"/>
    </source>
</evidence>
<keyword evidence="2" id="KW-0902">Two-component regulatory system</keyword>
<dbReference type="PROSITE" id="PS50110">
    <property type="entry name" value="RESPONSE_REGULATORY"/>
    <property type="match status" value="1"/>
</dbReference>
<dbReference type="Pfam" id="PF00072">
    <property type="entry name" value="Response_reg"/>
    <property type="match status" value="1"/>
</dbReference>
<evidence type="ECO:0000256" key="1">
    <source>
        <dbReference type="ARBA" id="ARBA00022553"/>
    </source>
</evidence>
<dbReference type="Pfam" id="PF00486">
    <property type="entry name" value="Trans_reg_C"/>
    <property type="match status" value="1"/>
</dbReference>
<gene>
    <name evidence="10" type="ORF">NS263_11105</name>
</gene>
<feature type="domain" description="OmpR/PhoB-type" evidence="9">
    <location>
        <begin position="126"/>
        <end position="219"/>
    </location>
</feature>
<dbReference type="Proteomes" id="UP000078335">
    <property type="component" value="Unassembled WGS sequence"/>
</dbReference>
<accession>A0ABR5S838</accession>
<name>A0ABR5S838_9MICO</name>
<dbReference type="CDD" id="cd00383">
    <property type="entry name" value="trans_reg_C"/>
    <property type="match status" value="1"/>
</dbReference>
<evidence type="ECO:0000256" key="2">
    <source>
        <dbReference type="ARBA" id="ARBA00023012"/>
    </source>
</evidence>
<proteinExistence type="predicted"/>
<keyword evidence="11" id="KW-1185">Reference proteome</keyword>
<dbReference type="PANTHER" id="PTHR48111">
    <property type="entry name" value="REGULATOR OF RPOS"/>
    <property type="match status" value="1"/>
</dbReference>
<protein>
    <submittedName>
        <fullName evidence="10">Response regulator</fullName>
    </submittedName>
</protein>
<evidence type="ECO:0000259" key="8">
    <source>
        <dbReference type="PROSITE" id="PS50110"/>
    </source>
</evidence>
<feature type="DNA-binding region" description="OmpR/PhoB-type" evidence="7">
    <location>
        <begin position="126"/>
        <end position="219"/>
    </location>
</feature>
<dbReference type="EMBL" id="LDRB01000058">
    <property type="protein sequence ID" value="KTR39217.1"/>
    <property type="molecule type" value="Genomic_DNA"/>
</dbReference>
<dbReference type="InterPro" id="IPR016032">
    <property type="entry name" value="Sig_transdc_resp-reg_C-effctor"/>
</dbReference>
<feature type="modified residue" description="4-aspartylphosphate" evidence="6">
    <location>
        <position position="54"/>
    </location>
</feature>
<evidence type="ECO:0000256" key="4">
    <source>
        <dbReference type="ARBA" id="ARBA00023125"/>
    </source>
</evidence>
<feature type="domain" description="Response regulatory" evidence="8">
    <location>
        <begin position="6"/>
        <end position="119"/>
    </location>
</feature>
<evidence type="ECO:0000256" key="5">
    <source>
        <dbReference type="ARBA" id="ARBA00023163"/>
    </source>
</evidence>
<dbReference type="InterPro" id="IPR039420">
    <property type="entry name" value="WalR-like"/>
</dbReference>
<keyword evidence="5" id="KW-0804">Transcription</keyword>
<reference evidence="10 11" key="1">
    <citation type="journal article" date="2016" name="Front. Microbiol.">
        <title>Genomic Resource of Rice Seed Associated Bacteria.</title>
        <authorList>
            <person name="Midha S."/>
            <person name="Bansal K."/>
            <person name="Sharma S."/>
            <person name="Kumar N."/>
            <person name="Patil P.P."/>
            <person name="Chaudhry V."/>
            <person name="Patil P.B."/>
        </authorList>
    </citation>
    <scope>NUCLEOTIDE SEQUENCE [LARGE SCALE GENOMIC DNA]</scope>
    <source>
        <strain evidence="10 11">NS263</strain>
    </source>
</reference>
<dbReference type="InterPro" id="IPR036388">
    <property type="entry name" value="WH-like_DNA-bd_sf"/>
</dbReference>
<keyword evidence="4 7" id="KW-0238">DNA-binding</keyword>